<keyword evidence="11" id="KW-1185">Reference proteome</keyword>
<dbReference type="InterPro" id="IPR017588">
    <property type="entry name" value="UacT-like"/>
</dbReference>
<comment type="subcellular location">
    <subcellularLocation>
        <location evidence="1">Cell membrane</location>
        <topology evidence="1">Multi-pass membrane protein</topology>
    </subcellularLocation>
</comment>
<keyword evidence="7 9" id="KW-0472">Membrane</keyword>
<keyword evidence="3" id="KW-0813">Transport</keyword>
<organism evidence="10 11">
    <name type="scientific">Actinomadura yumaensis</name>
    <dbReference type="NCBI Taxonomy" id="111807"/>
    <lineage>
        <taxon>Bacteria</taxon>
        <taxon>Bacillati</taxon>
        <taxon>Actinomycetota</taxon>
        <taxon>Actinomycetes</taxon>
        <taxon>Streptosporangiales</taxon>
        <taxon>Thermomonosporaceae</taxon>
        <taxon>Actinomadura</taxon>
    </lineage>
</organism>
<evidence type="ECO:0000313" key="10">
    <source>
        <dbReference type="EMBL" id="MFC6885631.1"/>
    </source>
</evidence>
<feature type="compositionally biased region" description="Low complexity" evidence="8">
    <location>
        <begin position="12"/>
        <end position="35"/>
    </location>
</feature>
<comment type="caution">
    <text evidence="10">The sequence shown here is derived from an EMBL/GenBank/DDBJ whole genome shotgun (WGS) entry which is preliminary data.</text>
</comment>
<evidence type="ECO:0000256" key="1">
    <source>
        <dbReference type="ARBA" id="ARBA00004651"/>
    </source>
</evidence>
<evidence type="ECO:0000256" key="7">
    <source>
        <dbReference type="ARBA" id="ARBA00023136"/>
    </source>
</evidence>
<feature type="region of interest" description="Disordered" evidence="8">
    <location>
        <begin position="1"/>
        <end position="35"/>
    </location>
</feature>
<keyword evidence="5 9" id="KW-0812">Transmembrane</keyword>
<evidence type="ECO:0000256" key="8">
    <source>
        <dbReference type="SAM" id="MobiDB-lite"/>
    </source>
</evidence>
<feature type="transmembrane region" description="Helical" evidence="9">
    <location>
        <begin position="56"/>
        <end position="74"/>
    </location>
</feature>
<name>A0ABW2CUX9_9ACTN</name>
<keyword evidence="6 9" id="KW-1133">Transmembrane helix</keyword>
<feature type="transmembrane region" description="Helical" evidence="9">
    <location>
        <begin position="80"/>
        <end position="97"/>
    </location>
</feature>
<evidence type="ECO:0000256" key="3">
    <source>
        <dbReference type="ARBA" id="ARBA00022448"/>
    </source>
</evidence>
<evidence type="ECO:0000256" key="2">
    <source>
        <dbReference type="ARBA" id="ARBA00008821"/>
    </source>
</evidence>
<protein>
    <submittedName>
        <fullName evidence="10">Nucleobase:cation symporter-2 family protein</fullName>
    </submittedName>
</protein>
<dbReference type="Proteomes" id="UP001596380">
    <property type="component" value="Unassembled WGS sequence"/>
</dbReference>
<dbReference type="PANTHER" id="PTHR42810">
    <property type="entry name" value="PURINE PERMEASE C1399.01C-RELATED"/>
    <property type="match status" value="1"/>
</dbReference>
<gene>
    <name evidence="10" type="ORF">ACFQKB_38140</name>
</gene>
<feature type="transmembrane region" description="Helical" evidence="9">
    <location>
        <begin position="199"/>
        <end position="217"/>
    </location>
</feature>
<dbReference type="Pfam" id="PF00860">
    <property type="entry name" value="Xan_ur_permease"/>
    <property type="match status" value="1"/>
</dbReference>
<dbReference type="NCBIfam" id="TIGR00801">
    <property type="entry name" value="ncs2"/>
    <property type="match status" value="1"/>
</dbReference>
<evidence type="ECO:0000256" key="5">
    <source>
        <dbReference type="ARBA" id="ARBA00022692"/>
    </source>
</evidence>
<feature type="compositionally biased region" description="Basic and acidic residues" evidence="8">
    <location>
        <begin position="1"/>
        <end position="10"/>
    </location>
</feature>
<dbReference type="PROSITE" id="PS01116">
    <property type="entry name" value="XANTH_URACIL_PERMASE"/>
    <property type="match status" value="1"/>
</dbReference>
<dbReference type="NCBIfam" id="NF037981">
    <property type="entry name" value="NCS2_1"/>
    <property type="match status" value="1"/>
</dbReference>
<dbReference type="NCBIfam" id="TIGR03173">
    <property type="entry name" value="pbuX"/>
    <property type="match status" value="1"/>
</dbReference>
<proteinExistence type="inferred from homology"/>
<evidence type="ECO:0000256" key="6">
    <source>
        <dbReference type="ARBA" id="ARBA00022989"/>
    </source>
</evidence>
<dbReference type="InterPro" id="IPR006043">
    <property type="entry name" value="NCS2"/>
</dbReference>
<feature type="transmembrane region" description="Helical" evidence="9">
    <location>
        <begin position="435"/>
        <end position="455"/>
    </location>
</feature>
<feature type="transmembrane region" description="Helical" evidence="9">
    <location>
        <begin position="109"/>
        <end position="128"/>
    </location>
</feature>
<comment type="similarity">
    <text evidence="2">Belongs to the nucleobase:cation symporter-2 (NCS2) (TC 2.A.40) family.</text>
</comment>
<evidence type="ECO:0000313" key="11">
    <source>
        <dbReference type="Proteomes" id="UP001596380"/>
    </source>
</evidence>
<evidence type="ECO:0000256" key="4">
    <source>
        <dbReference type="ARBA" id="ARBA00022475"/>
    </source>
</evidence>
<dbReference type="InterPro" id="IPR006042">
    <property type="entry name" value="Xan_ur_permease"/>
</dbReference>
<dbReference type="PANTHER" id="PTHR42810:SF4">
    <property type="entry name" value="URIC ACID TRANSPORTER UACT"/>
    <property type="match status" value="1"/>
</dbReference>
<feature type="transmembrane region" description="Helical" evidence="9">
    <location>
        <begin position="262"/>
        <end position="282"/>
    </location>
</feature>
<accession>A0ABW2CUX9</accession>
<feature type="transmembrane region" description="Helical" evidence="9">
    <location>
        <begin position="159"/>
        <end position="179"/>
    </location>
</feature>
<evidence type="ECO:0000256" key="9">
    <source>
        <dbReference type="SAM" id="Phobius"/>
    </source>
</evidence>
<keyword evidence="4" id="KW-1003">Cell membrane</keyword>
<feature type="transmembrane region" description="Helical" evidence="9">
    <location>
        <begin position="404"/>
        <end position="423"/>
    </location>
</feature>
<feature type="transmembrane region" description="Helical" evidence="9">
    <location>
        <begin position="224"/>
        <end position="242"/>
    </location>
</feature>
<feature type="transmembrane region" description="Helical" evidence="9">
    <location>
        <begin position="376"/>
        <end position="397"/>
    </location>
</feature>
<feature type="transmembrane region" description="Helical" evidence="9">
    <location>
        <begin position="134"/>
        <end position="152"/>
    </location>
</feature>
<sequence>MSDTSGREKSLSPQSRQSHQSHRSPPSAAGPAAPRHPVDAVPPLGRLVPLGVQHVLVMYASTIAVPLIVAAGLGLPARDVVALVAADLLLCGIGTLLQSAGVWRVGARLPLVIGAAYNGVVPMVLIGTEYGIPVMYGSIVLAGVFMVAFAPLFGRLLRFFPPVVVGTTITLIGITLVPAGARMIFGGKPGDAGFGAPSGIALGGLTLLVVVLLYRFLPPLLGQLAILAGMVLVTAVALLTGQADFGGVGHGAVASAPEPFHFGYPSFDAVACLSLVLIQFVLMVETSGQVLAVGEAVERPASRRDVIAALRADGVVSTLGGVFQSFMYITFTQNIGVVTLTRVRSRWVTAAAGAILVLMSVFPVFGRVVASVPKPVLGGATLAMFATVAVVGLRILADVRRDTANLVIVAVSLAVGLVPMAVPGAYDQLPQSARMFLDSGVAVGTLAAVLLNLLFHHLPWPRWERPEEETI</sequence>
<feature type="transmembrane region" description="Helical" evidence="9">
    <location>
        <begin position="347"/>
        <end position="370"/>
    </location>
</feature>
<dbReference type="EMBL" id="JBHSXS010000040">
    <property type="protein sequence ID" value="MFC6885631.1"/>
    <property type="molecule type" value="Genomic_DNA"/>
</dbReference>
<dbReference type="RefSeq" id="WP_206681591.1">
    <property type="nucleotide sequence ID" value="NZ_JBHSXE010000001.1"/>
</dbReference>
<reference evidence="11" key="1">
    <citation type="journal article" date="2019" name="Int. J. Syst. Evol. Microbiol.">
        <title>The Global Catalogue of Microorganisms (GCM) 10K type strain sequencing project: providing services to taxonomists for standard genome sequencing and annotation.</title>
        <authorList>
            <consortium name="The Broad Institute Genomics Platform"/>
            <consortium name="The Broad Institute Genome Sequencing Center for Infectious Disease"/>
            <person name="Wu L."/>
            <person name="Ma J."/>
        </authorList>
    </citation>
    <scope>NUCLEOTIDE SEQUENCE [LARGE SCALE GENOMIC DNA]</scope>
    <source>
        <strain evidence="11">JCM 3369</strain>
    </source>
</reference>